<accession>A0ABQ3Y610</accession>
<sequence>MRPPYKVPSITVGSAVVLIDVGAHLAGEALGHGQLVAQRPDLVFGSGATTRATAPVAAEIIGGRPPVKAIVTAMVNEANRPILGSTPARIENEMASGERRVGRSCR</sequence>
<evidence type="ECO:0000313" key="1">
    <source>
        <dbReference type="EMBL" id="GID75431.1"/>
    </source>
</evidence>
<organism evidence="1 2">
    <name type="scientific">Paractinoplanes deccanensis</name>
    <dbReference type="NCBI Taxonomy" id="113561"/>
    <lineage>
        <taxon>Bacteria</taxon>
        <taxon>Bacillati</taxon>
        <taxon>Actinomycetota</taxon>
        <taxon>Actinomycetes</taxon>
        <taxon>Micromonosporales</taxon>
        <taxon>Micromonosporaceae</taxon>
        <taxon>Paractinoplanes</taxon>
    </lineage>
</organism>
<proteinExistence type="predicted"/>
<reference evidence="1 2" key="1">
    <citation type="submission" date="2021-01" db="EMBL/GenBank/DDBJ databases">
        <title>Whole genome shotgun sequence of Actinoplanes deccanensis NBRC 13994.</title>
        <authorList>
            <person name="Komaki H."/>
            <person name="Tamura T."/>
        </authorList>
    </citation>
    <scope>NUCLEOTIDE SEQUENCE [LARGE SCALE GENOMIC DNA]</scope>
    <source>
        <strain evidence="1 2">NBRC 13994</strain>
    </source>
</reference>
<dbReference type="EMBL" id="BOMI01000077">
    <property type="protein sequence ID" value="GID75431.1"/>
    <property type="molecule type" value="Genomic_DNA"/>
</dbReference>
<evidence type="ECO:0000313" key="2">
    <source>
        <dbReference type="Proteomes" id="UP000609879"/>
    </source>
</evidence>
<protein>
    <submittedName>
        <fullName evidence="1">Uncharacterized protein</fullName>
    </submittedName>
</protein>
<gene>
    <name evidence="1" type="ORF">Ade02nite_40720</name>
</gene>
<comment type="caution">
    <text evidence="1">The sequence shown here is derived from an EMBL/GenBank/DDBJ whole genome shotgun (WGS) entry which is preliminary data.</text>
</comment>
<name>A0ABQ3Y610_9ACTN</name>
<keyword evidence="2" id="KW-1185">Reference proteome</keyword>
<dbReference type="Proteomes" id="UP000609879">
    <property type="component" value="Unassembled WGS sequence"/>
</dbReference>